<protein>
    <submittedName>
        <fullName evidence="1">Uncharacterized protein</fullName>
    </submittedName>
</protein>
<sequence length="364" mass="40443">MDIEENKLFIGGISQETSEVTLREYFVNYGGVKEIEIPKDRITGNGRGFGFVTFDEIYVAKEVVNGVHTILGRTVEVKQAQPKGEKYLNQQRKPSSTQKIFVGGLPPSITQEEFKKYFERFGATKDVVVMHDKETNRPRGFGFITFDSKEAVDNVLQRRFYELNDKNVEVKRAEPKDMNSSPLCNNNNCNNIALCCERSSSSFGCRFPYGAYSPYGGGFPNWSPIAYQYPAFYPPYINDGCYTNAYMDGWDNEQRGATNGNGTYEVSVTCTINGGDCAKRWPDGPVMTTRAVNLNDGGGNGQGSETTANNVNLKEDESGGDAELPTSMILVPIQPQEDDVLSSKNSNTVPIQPQEDDALIRTIH</sequence>
<comment type="caution">
    <text evidence="1">The sequence shown here is derived from an EMBL/GenBank/DDBJ whole genome shotgun (WGS) entry which is preliminary data.</text>
</comment>
<proteinExistence type="predicted"/>
<dbReference type="Proteomes" id="UP000828048">
    <property type="component" value="Chromosome 8"/>
</dbReference>
<organism evidence="1 2">
    <name type="scientific">Vaccinium darrowii</name>
    <dbReference type="NCBI Taxonomy" id="229202"/>
    <lineage>
        <taxon>Eukaryota</taxon>
        <taxon>Viridiplantae</taxon>
        <taxon>Streptophyta</taxon>
        <taxon>Embryophyta</taxon>
        <taxon>Tracheophyta</taxon>
        <taxon>Spermatophyta</taxon>
        <taxon>Magnoliopsida</taxon>
        <taxon>eudicotyledons</taxon>
        <taxon>Gunneridae</taxon>
        <taxon>Pentapetalae</taxon>
        <taxon>asterids</taxon>
        <taxon>Ericales</taxon>
        <taxon>Ericaceae</taxon>
        <taxon>Vaccinioideae</taxon>
        <taxon>Vaccinieae</taxon>
        <taxon>Vaccinium</taxon>
    </lineage>
</organism>
<accession>A0ACB7YF36</accession>
<dbReference type="EMBL" id="CM037158">
    <property type="protein sequence ID" value="KAH7852080.1"/>
    <property type="molecule type" value="Genomic_DNA"/>
</dbReference>
<keyword evidence="2" id="KW-1185">Reference proteome</keyword>
<evidence type="ECO:0000313" key="2">
    <source>
        <dbReference type="Proteomes" id="UP000828048"/>
    </source>
</evidence>
<evidence type="ECO:0000313" key="1">
    <source>
        <dbReference type="EMBL" id="KAH7852080.1"/>
    </source>
</evidence>
<gene>
    <name evidence="1" type="ORF">Vadar_020337</name>
</gene>
<name>A0ACB7YF36_9ERIC</name>
<reference evidence="1 2" key="1">
    <citation type="journal article" date="2021" name="Hortic Res">
        <title>High-quality reference genome and annotation aids understanding of berry development for evergreen blueberry (Vaccinium darrowii).</title>
        <authorList>
            <person name="Yu J."/>
            <person name="Hulse-Kemp A.M."/>
            <person name="Babiker E."/>
            <person name="Staton M."/>
        </authorList>
    </citation>
    <scope>NUCLEOTIDE SEQUENCE [LARGE SCALE GENOMIC DNA]</scope>
    <source>
        <strain evidence="2">cv. NJ 8807/NJ 8810</strain>
        <tissue evidence="1">Young leaf</tissue>
    </source>
</reference>